<dbReference type="Proteomes" id="UP000027135">
    <property type="component" value="Unassembled WGS sequence"/>
</dbReference>
<proteinExistence type="predicted"/>
<sequence>MGRACSPHEREEKCIVFCLSLGTYFRGDTRTILMGGSSPLSVRKGKELPVSVSVRNSSLRTCPCVLLTFGRHIEDLYDTSGSSSSQKGGILLPVTSC</sequence>
<name>A0A067QT26_ZOONE</name>
<dbReference type="InParanoid" id="A0A067QT26"/>
<evidence type="ECO:0000313" key="2">
    <source>
        <dbReference type="Proteomes" id="UP000027135"/>
    </source>
</evidence>
<accession>A0A067QT26</accession>
<gene>
    <name evidence="1" type="ORF">L798_01546</name>
</gene>
<organism evidence="1 2">
    <name type="scientific">Zootermopsis nevadensis</name>
    <name type="common">Dampwood termite</name>
    <dbReference type="NCBI Taxonomy" id="136037"/>
    <lineage>
        <taxon>Eukaryota</taxon>
        <taxon>Metazoa</taxon>
        <taxon>Ecdysozoa</taxon>
        <taxon>Arthropoda</taxon>
        <taxon>Hexapoda</taxon>
        <taxon>Insecta</taxon>
        <taxon>Pterygota</taxon>
        <taxon>Neoptera</taxon>
        <taxon>Polyneoptera</taxon>
        <taxon>Dictyoptera</taxon>
        <taxon>Blattodea</taxon>
        <taxon>Blattoidea</taxon>
        <taxon>Termitoidae</taxon>
        <taxon>Termopsidae</taxon>
        <taxon>Zootermopsis</taxon>
    </lineage>
</organism>
<dbReference type="EMBL" id="KK853313">
    <property type="protein sequence ID" value="KDR08644.1"/>
    <property type="molecule type" value="Genomic_DNA"/>
</dbReference>
<protein>
    <submittedName>
        <fullName evidence="1">Uncharacterized protein</fullName>
    </submittedName>
</protein>
<reference evidence="1 2" key="1">
    <citation type="journal article" date="2014" name="Nat. Commun.">
        <title>Molecular traces of alternative social organization in a termite genome.</title>
        <authorList>
            <person name="Terrapon N."/>
            <person name="Li C."/>
            <person name="Robertson H.M."/>
            <person name="Ji L."/>
            <person name="Meng X."/>
            <person name="Booth W."/>
            <person name="Chen Z."/>
            <person name="Childers C.P."/>
            <person name="Glastad K.M."/>
            <person name="Gokhale K."/>
            <person name="Gowin J."/>
            <person name="Gronenberg W."/>
            <person name="Hermansen R.A."/>
            <person name="Hu H."/>
            <person name="Hunt B.G."/>
            <person name="Huylmans A.K."/>
            <person name="Khalil S.M."/>
            <person name="Mitchell R.D."/>
            <person name="Munoz-Torres M.C."/>
            <person name="Mustard J.A."/>
            <person name="Pan H."/>
            <person name="Reese J.T."/>
            <person name="Scharf M.E."/>
            <person name="Sun F."/>
            <person name="Vogel H."/>
            <person name="Xiao J."/>
            <person name="Yang W."/>
            <person name="Yang Z."/>
            <person name="Yang Z."/>
            <person name="Zhou J."/>
            <person name="Zhu J."/>
            <person name="Brent C.S."/>
            <person name="Elsik C.G."/>
            <person name="Goodisman M.A."/>
            <person name="Liberles D.A."/>
            <person name="Roe R.M."/>
            <person name="Vargo E.L."/>
            <person name="Vilcinskas A."/>
            <person name="Wang J."/>
            <person name="Bornberg-Bauer E."/>
            <person name="Korb J."/>
            <person name="Zhang G."/>
            <person name="Liebig J."/>
        </authorList>
    </citation>
    <scope>NUCLEOTIDE SEQUENCE [LARGE SCALE GENOMIC DNA]</scope>
    <source>
        <tissue evidence="1">Whole organism</tissue>
    </source>
</reference>
<dbReference type="AlphaFoldDB" id="A0A067QT26"/>
<evidence type="ECO:0000313" key="1">
    <source>
        <dbReference type="EMBL" id="KDR08644.1"/>
    </source>
</evidence>
<keyword evidence="2" id="KW-1185">Reference proteome</keyword>